<dbReference type="AlphaFoldDB" id="A0A0E0C6E6"/>
<evidence type="ECO:0000256" key="1">
    <source>
        <dbReference type="SAM" id="MobiDB-lite"/>
    </source>
</evidence>
<name>A0A0E0C6E6_9ORYZ</name>
<dbReference type="Gramene" id="OMERI01G24950.1">
    <property type="protein sequence ID" value="OMERI01G24950.1"/>
    <property type="gene ID" value="OMERI01G24950"/>
</dbReference>
<dbReference type="PANTHER" id="PTHR14386">
    <property type="entry name" value="PROTEIN FAM204A"/>
    <property type="match status" value="1"/>
</dbReference>
<dbReference type="HOGENOM" id="CLU_138836_1_0_1"/>
<feature type="compositionally biased region" description="Basic residues" evidence="1">
    <location>
        <begin position="88"/>
        <end position="100"/>
    </location>
</feature>
<feature type="region of interest" description="Disordered" evidence="1">
    <location>
        <begin position="80"/>
        <end position="103"/>
    </location>
</feature>
<evidence type="ECO:0000313" key="2">
    <source>
        <dbReference type="EnsemblPlants" id="OMERI01G24950.1"/>
    </source>
</evidence>
<keyword evidence="3" id="KW-1185">Reference proteome</keyword>
<sequence>MVGCNHNTTHLPSFLSAAMEAASKDQIGRGGGAGDADGGDGAKRKEDALASSRLLDPDFKPSKLSQDRLDKFKELHKKRLQIKEKPKCKGKSRGSTKKNTKVTSDCSIVDKDESIGNVAIDVQHTASAAGTQVDLASSFPSRNKRKLHWGLDVKERWERKANM</sequence>
<feature type="region of interest" description="Disordered" evidence="1">
    <location>
        <begin position="25"/>
        <end position="67"/>
    </location>
</feature>
<feature type="compositionally biased region" description="Basic and acidic residues" evidence="1">
    <location>
        <begin position="55"/>
        <end position="67"/>
    </location>
</feature>
<proteinExistence type="predicted"/>
<evidence type="ECO:0000313" key="3">
    <source>
        <dbReference type="Proteomes" id="UP000008021"/>
    </source>
</evidence>
<accession>A0A0E0C6E6</accession>
<protein>
    <submittedName>
        <fullName evidence="2">Uncharacterized protein</fullName>
    </submittedName>
</protein>
<dbReference type="EnsemblPlants" id="OMERI01G24950.1">
    <property type="protein sequence ID" value="OMERI01G24950.1"/>
    <property type="gene ID" value="OMERI01G24950"/>
</dbReference>
<dbReference type="PANTHER" id="PTHR14386:SF2">
    <property type="entry name" value="PROTEIN FAM204A"/>
    <property type="match status" value="1"/>
</dbReference>
<dbReference type="eggNOG" id="ENOG502S7QI">
    <property type="taxonomic scope" value="Eukaryota"/>
</dbReference>
<reference evidence="2" key="1">
    <citation type="submission" date="2015-04" db="UniProtKB">
        <authorList>
            <consortium name="EnsemblPlants"/>
        </authorList>
    </citation>
    <scope>IDENTIFICATION</scope>
</reference>
<reference evidence="2" key="2">
    <citation type="submission" date="2018-05" db="EMBL/GenBank/DDBJ databases">
        <title>OmerRS3 (Oryza meridionalis Reference Sequence Version 3).</title>
        <authorList>
            <person name="Zhang J."/>
            <person name="Kudrna D."/>
            <person name="Lee S."/>
            <person name="Talag J."/>
            <person name="Welchert J."/>
            <person name="Wing R.A."/>
        </authorList>
    </citation>
    <scope>NUCLEOTIDE SEQUENCE [LARGE SCALE GENOMIC DNA]</scope>
    <source>
        <strain evidence="2">cv. OR44</strain>
    </source>
</reference>
<dbReference type="STRING" id="40149.A0A0E0C6E6"/>
<dbReference type="InterPro" id="IPR037690">
    <property type="entry name" value="FAM204A"/>
</dbReference>
<dbReference type="Proteomes" id="UP000008021">
    <property type="component" value="Chromosome 1"/>
</dbReference>
<organism evidence="2">
    <name type="scientific">Oryza meridionalis</name>
    <dbReference type="NCBI Taxonomy" id="40149"/>
    <lineage>
        <taxon>Eukaryota</taxon>
        <taxon>Viridiplantae</taxon>
        <taxon>Streptophyta</taxon>
        <taxon>Embryophyta</taxon>
        <taxon>Tracheophyta</taxon>
        <taxon>Spermatophyta</taxon>
        <taxon>Magnoliopsida</taxon>
        <taxon>Liliopsida</taxon>
        <taxon>Poales</taxon>
        <taxon>Poaceae</taxon>
        <taxon>BOP clade</taxon>
        <taxon>Oryzoideae</taxon>
        <taxon>Oryzeae</taxon>
        <taxon>Oryzinae</taxon>
        <taxon>Oryza</taxon>
    </lineage>
</organism>